<feature type="compositionally biased region" description="Low complexity" evidence="7">
    <location>
        <begin position="1930"/>
        <end position="1958"/>
    </location>
</feature>
<feature type="region of interest" description="Disordered" evidence="7">
    <location>
        <begin position="1586"/>
        <end position="1679"/>
    </location>
</feature>
<evidence type="ECO:0000259" key="9">
    <source>
        <dbReference type="PROSITE" id="PS01248"/>
    </source>
</evidence>
<feature type="region of interest" description="Disordered" evidence="7">
    <location>
        <begin position="1165"/>
        <end position="1188"/>
    </location>
</feature>
<feature type="compositionally biased region" description="Low complexity" evidence="7">
    <location>
        <begin position="1586"/>
        <end position="1614"/>
    </location>
</feature>
<keyword evidence="4" id="KW-0963">Cytoplasm</keyword>
<dbReference type="Pfam" id="PF25789">
    <property type="entry name" value="TPR_NAA35"/>
    <property type="match status" value="1"/>
</dbReference>
<evidence type="ECO:0000256" key="5">
    <source>
        <dbReference type="ARBA" id="ARBA00022525"/>
    </source>
</evidence>
<comment type="subcellular location">
    <subcellularLocation>
        <location evidence="1">Cytoplasm</location>
    </subcellularLocation>
    <subcellularLocation>
        <location evidence="2">Secreted</location>
    </subcellularLocation>
</comment>
<dbReference type="SUPFAM" id="SSF82895">
    <property type="entry name" value="TSP-1 type 1 repeat"/>
    <property type="match status" value="3"/>
</dbReference>
<dbReference type="GO" id="GO:0030198">
    <property type="term" value="P:extracellular matrix organization"/>
    <property type="evidence" value="ECO:0007669"/>
    <property type="project" value="InterPro"/>
</dbReference>
<accession>A0AAD9ILK4</accession>
<feature type="region of interest" description="Disordered" evidence="7">
    <location>
        <begin position="1906"/>
        <end position="2110"/>
    </location>
</feature>
<feature type="compositionally biased region" description="Low complexity" evidence="7">
    <location>
        <begin position="1968"/>
        <end position="1980"/>
    </location>
</feature>
<evidence type="ECO:0000256" key="4">
    <source>
        <dbReference type="ARBA" id="ARBA00022490"/>
    </source>
</evidence>
<dbReference type="InterPro" id="IPR000742">
    <property type="entry name" value="EGF"/>
</dbReference>
<evidence type="ECO:0000256" key="6">
    <source>
        <dbReference type="ARBA" id="ARBA00023157"/>
    </source>
</evidence>
<protein>
    <recommendedName>
        <fullName evidence="12">EGF-like domain-containing protein</fullName>
    </recommendedName>
</protein>
<dbReference type="Pfam" id="PF19030">
    <property type="entry name" value="TSP1_ADAMTS"/>
    <property type="match status" value="2"/>
</dbReference>
<organism evidence="10 11">
    <name type="scientific">Prototheca wickerhamii</name>
    <dbReference type="NCBI Taxonomy" id="3111"/>
    <lineage>
        <taxon>Eukaryota</taxon>
        <taxon>Viridiplantae</taxon>
        <taxon>Chlorophyta</taxon>
        <taxon>core chlorophytes</taxon>
        <taxon>Trebouxiophyceae</taxon>
        <taxon>Chlorellales</taxon>
        <taxon>Chlorellaceae</taxon>
        <taxon>Prototheca</taxon>
    </lineage>
</organism>
<dbReference type="PROSITE" id="PS00022">
    <property type="entry name" value="EGF_1"/>
    <property type="match status" value="1"/>
</dbReference>
<evidence type="ECO:0000256" key="1">
    <source>
        <dbReference type="ARBA" id="ARBA00004496"/>
    </source>
</evidence>
<dbReference type="Proteomes" id="UP001255856">
    <property type="component" value="Unassembled WGS sequence"/>
</dbReference>
<comment type="similarity">
    <text evidence="3">Belongs to the MAK10 family.</text>
</comment>
<dbReference type="GO" id="GO:0005576">
    <property type="term" value="C:extracellular region"/>
    <property type="evidence" value="ECO:0007669"/>
    <property type="project" value="UniProtKB-SubCell"/>
</dbReference>
<dbReference type="PANTHER" id="PTHR21373:SF0">
    <property type="entry name" value="N-ALPHA-ACETYLTRANSFERASE 35, NATC AUXILIARY SUBUNIT"/>
    <property type="match status" value="1"/>
</dbReference>
<feature type="compositionally biased region" description="Polar residues" evidence="7">
    <location>
        <begin position="1175"/>
        <end position="1188"/>
    </location>
</feature>
<keyword evidence="11" id="KW-1185">Reference proteome</keyword>
<dbReference type="CDD" id="cd00055">
    <property type="entry name" value="EGF_Lam"/>
    <property type="match status" value="1"/>
</dbReference>
<dbReference type="InterPro" id="IPR013273">
    <property type="entry name" value="ADAMTS/ADAMTS-like"/>
</dbReference>
<feature type="compositionally biased region" description="Low complexity" evidence="7">
    <location>
        <begin position="1906"/>
        <end position="1918"/>
    </location>
</feature>
<feature type="compositionally biased region" description="Low complexity" evidence="7">
    <location>
        <begin position="1337"/>
        <end position="1370"/>
    </location>
</feature>
<evidence type="ECO:0000259" key="8">
    <source>
        <dbReference type="PROSITE" id="PS00022"/>
    </source>
</evidence>
<dbReference type="PROSITE" id="PS01248">
    <property type="entry name" value="EGF_LAM_1"/>
    <property type="match status" value="1"/>
</dbReference>
<dbReference type="InterPro" id="IPR002049">
    <property type="entry name" value="LE_dom"/>
</dbReference>
<sequence>MTSWVDATGFIDQTCAELGPEELVHGENFSLYEAMLAIEIGDSRMDIGMKRGETPPAEVLLAQGRAPVDLEPAQMEALAMQLLQAETTWHQGALLPATVFSSLYMLDLDRLRDNTSLHCLCVAVQLSCTAVHDLVLKGHVCEDEDISIHTFGMNLLAHSGMQPLQLLMTEAPAESGKREHAGVWRHIHLRLEFLQGLFALLKATGEGVRAMQGHVDKALKLLDRIEAEQVRGQDQPATADPPTDLGFVPSVNIQRVGTSAAPRAVRWAAPAAAVAHWRSTLGALREAGGAVLRVRSWSELRAALGALAARDLHPIVRSAVPAMLAAQLGVDPAEQPAGSPAREFLEQGAVAMQGWTHTACLNRCRQRRRHRRLLGDWANMADHAAFAARALRPAALAPRLLDWVEAEAAGCELLHLQLGFPLELYAPHEYAGVYWYSDYLLLARQGRWGSPTDELVAEADRQACKATLILLSALRAAAGGALRRPPASLSSEEADGWTAPTAPARALLLGAATRWGAVAAAAAGLREQAAKLRPEQLAHVTGLQRIATQNAVAARLALSVAQREGRLDLVPSWDFSTALANSTCMFFPILGLKKDRLRQVETGQLLSDALSSALQSALGVPECALQLSEGQACALSGPSAACASPFYVCGGAVLSSDLYQLAVSGECASSASSSTSDCKLLEAQLGSSTLQGRTCTASCVLPDVNNLTALLSPAVEAPAPAGETEDENGTCASFSVQILAATEADAEALSTTLVSDKAAATVIGGVAAFATRATEFVAYPSGAWVSNSSSGSKNRIVLGSWSNCSASCGSGWQVRSATCLSASGASLPLASCDGSSSGAVSEGDLLRACSTGVRCSEAHWVYGAWGACNATCGGGWASRSAECSAATETACVASQGAAETLLACNTAACEVGVWASGPWSACSASCGGGTQTRTTRCVSAESGGHAARRQLRRVGAAGGAARLRGRRLRVRGRHRLVPSSATCACSAGYGGSACSVPASCSAVDGTGACCASDLVSAGGACCPAGASLDASGACCASGTLDACGVCDGKAKSVDVRGACCSSGVSDAAGICCASGGVDACGVCDGLGTTCALGLDLLLAVNSSLVGRDGVVEAPLLDYLDELGEAVGISGLGSNATDLHLSVAASSDSSSGVKSRRRRSRLLLAQAPLSEGSDAAPSTETPSSADSSTISVSLTVPAGLANGSVPLSTAWLESQLTPANSATSDSTIASLERGASAQRTAVCGNGVCELGEIGAPGSNSTGTCPQDCPVATATGCAGSCGSGRCDALAGTCLCFVGYTGATCDECAAGFVANVQGSCSADVAQLGILHIAGAAPAPAAESPAAEGPAAEAPGPEQPAAAPSDLGPAGAVPPSSPAPPAAPTSSSSNKAGVIAGATVGAVAALVLLVLGICCCVRRRRRGQRDAAGGIDPRLAKVIAKGTGHDPEAPRGSRKSELSLRQRYGTGTNSSSSWDKEEEGKATRIAAVHVSADPALVVGALPPIAAEKSLSPSRLAGSGLPADSSGPAHSARSSGPASSLGAVAGPGLSEGAAAGVAARAALAAHRPPHSPTSLPSFNTGLYQLDSSSWAGTSAKGASASGPAQPAASGATASSASGPAAPPPVSHTPARGAAHPRALSSDSATTSGSAVGAGPKDVSQPPTILAPAQPRTGAPSLSGGPPSVRASVAIARPATRTPASSLGSWWQGAALSQRSLDAGASTRRSAATPGDEASALCDSAVVAEASVAVLPPASDARRTDAERAGADASAWRENDSALAKYKAAVTSAYATPETDPCARLFFNPAFGTSVGRTPTVVGGALLPPATDLAVERAASANAVADADGGMALRRARLAALRGGERAAPVPRPPPSARPNREALPLPGLVPPSDSPASSGVASLSLVTVDPGAAARAAPAAPPGMRAAVSDASAPRGAGASTATARQPRAAPASSGAGSSSSGGSTSSDEILRRKAGPARPRAAARLPHPVGSATSSEASGARLATAPPDVPRLPLVSTYTPQPATSQLSTAGGPARSSLSEGLRRLLSPFAPAQSRGSNAEGSPSWLRDRSARATADWAAQMSARGQITPRSWRGDSGMMRSRPETPLDAEAMQHSSST</sequence>
<feature type="region of interest" description="Disordered" evidence="7">
    <location>
        <begin position="1437"/>
        <end position="1474"/>
    </location>
</feature>
<dbReference type="GO" id="GO:0031417">
    <property type="term" value="C:NatC complex"/>
    <property type="evidence" value="ECO:0007669"/>
    <property type="project" value="InterPro"/>
</dbReference>
<dbReference type="InterPro" id="IPR057982">
    <property type="entry name" value="TPR_NAA35"/>
</dbReference>
<dbReference type="InterPro" id="IPR000884">
    <property type="entry name" value="TSP1_rpt"/>
</dbReference>
<feature type="domain" description="EGF-like" evidence="8">
    <location>
        <begin position="1291"/>
        <end position="1302"/>
    </location>
</feature>
<keyword evidence="6" id="KW-1015">Disulfide bond</keyword>
<evidence type="ECO:0000256" key="2">
    <source>
        <dbReference type="ARBA" id="ARBA00004613"/>
    </source>
</evidence>
<feature type="domain" description="Laminin EGF-like" evidence="9">
    <location>
        <begin position="1291"/>
        <end position="1317"/>
    </location>
</feature>
<dbReference type="InterPro" id="IPR057983">
    <property type="entry name" value="NAA35-like_N"/>
</dbReference>
<dbReference type="PROSITE" id="PS50092">
    <property type="entry name" value="TSP1"/>
    <property type="match status" value="2"/>
</dbReference>
<feature type="region of interest" description="Disordered" evidence="7">
    <location>
        <begin position="1853"/>
        <end position="1890"/>
    </location>
</feature>
<feature type="region of interest" description="Disordered" evidence="7">
    <location>
        <begin position="1508"/>
        <end position="1538"/>
    </location>
</feature>
<proteinExistence type="inferred from homology"/>
<reference evidence="10" key="1">
    <citation type="submission" date="2021-01" db="EMBL/GenBank/DDBJ databases">
        <authorList>
            <person name="Eckstrom K.M.E."/>
        </authorList>
    </citation>
    <scope>NUCLEOTIDE SEQUENCE</scope>
    <source>
        <strain evidence="10">UVCC 0001</strain>
    </source>
</reference>
<dbReference type="Pfam" id="PF04112">
    <property type="entry name" value="Mak10"/>
    <property type="match status" value="1"/>
</dbReference>
<evidence type="ECO:0000313" key="10">
    <source>
        <dbReference type="EMBL" id="KAK2080809.1"/>
    </source>
</evidence>
<dbReference type="PRINTS" id="PR01857">
    <property type="entry name" value="ADAMTSFAMILY"/>
</dbReference>
<feature type="compositionally biased region" description="Polar residues" evidence="7">
    <location>
        <begin position="1635"/>
        <end position="1644"/>
    </location>
</feature>
<dbReference type="EMBL" id="JASFZW010000001">
    <property type="protein sequence ID" value="KAK2080809.1"/>
    <property type="molecule type" value="Genomic_DNA"/>
</dbReference>
<dbReference type="PANTHER" id="PTHR21373">
    <property type="entry name" value="GLUCOSE REPRESSIBLE PROTEIN MAK10"/>
    <property type="match status" value="1"/>
</dbReference>
<feature type="region of interest" description="Disordered" evidence="7">
    <location>
        <begin position="1337"/>
        <end position="1386"/>
    </location>
</feature>
<dbReference type="Pfam" id="PF00090">
    <property type="entry name" value="TSP_1"/>
    <property type="match status" value="1"/>
</dbReference>
<evidence type="ECO:0008006" key="12">
    <source>
        <dbReference type="Google" id="ProtNLM"/>
    </source>
</evidence>
<evidence type="ECO:0000256" key="7">
    <source>
        <dbReference type="SAM" id="MobiDB-lite"/>
    </source>
</evidence>
<comment type="caution">
    <text evidence="10">The sequence shown here is derived from an EMBL/GenBank/DDBJ whole genome shotgun (WGS) entry which is preliminary data.</text>
</comment>
<dbReference type="InterPro" id="IPR007244">
    <property type="entry name" value="Naa35_N"/>
</dbReference>
<feature type="compositionally biased region" description="Low complexity" evidence="7">
    <location>
        <begin position="2027"/>
        <end position="2039"/>
    </location>
</feature>
<dbReference type="Gene3D" id="2.20.100.10">
    <property type="entry name" value="Thrombospondin type-1 (TSP1) repeat"/>
    <property type="match status" value="1"/>
</dbReference>
<feature type="compositionally biased region" description="Basic and acidic residues" evidence="7">
    <location>
        <begin position="1439"/>
        <end position="1456"/>
    </location>
</feature>
<name>A0AAD9ILK4_PROWI</name>
<evidence type="ECO:0000313" key="11">
    <source>
        <dbReference type="Proteomes" id="UP001255856"/>
    </source>
</evidence>
<evidence type="ECO:0000256" key="3">
    <source>
        <dbReference type="ARBA" id="ARBA00006289"/>
    </source>
</evidence>
<dbReference type="InterPro" id="IPR036383">
    <property type="entry name" value="TSP1_rpt_sf"/>
</dbReference>
<feature type="compositionally biased region" description="Polar residues" evidence="7">
    <location>
        <begin position="2008"/>
        <end position="2021"/>
    </location>
</feature>
<dbReference type="SMART" id="SM00209">
    <property type="entry name" value="TSP1"/>
    <property type="match status" value="3"/>
</dbReference>
<gene>
    <name evidence="10" type="ORF">QBZ16_000663</name>
</gene>
<keyword evidence="5" id="KW-0964">Secreted</keyword>